<keyword evidence="3" id="KW-1185">Reference proteome</keyword>
<accession>A0A3S3YQM7</accession>
<dbReference type="RefSeq" id="WP_128536065.1">
    <property type="nucleotide sequence ID" value="NZ_SBIW01000012.1"/>
</dbReference>
<name>A0A3S3YQM7_9SPHI</name>
<reference evidence="2 3" key="1">
    <citation type="submission" date="2019-01" db="EMBL/GenBank/DDBJ databases">
        <title>Mucilaginibacter antarcticum sp. nov., isolated from antarctic soil.</title>
        <authorList>
            <person name="Yan Y.-Q."/>
            <person name="Du Z.-J."/>
        </authorList>
    </citation>
    <scope>NUCLEOTIDE SEQUENCE [LARGE SCALE GENOMIC DNA]</scope>
    <source>
        <strain evidence="2 3">F01003</strain>
    </source>
</reference>
<sequence>MEKSPIIPDEVMMNQIYYVRGQKVMLDKELAELYKVTTGILNQAVSRNIKRFPPDFMFQLTDQEWSNLKSQIVISNWGGRRSLPYVFTEQGVAMLSGILNSDLAIAVNIQIMRIFIRIRQMFIDNTELRLEVEKIKGKLDNQDKNMEIVFRYLDELIEEKNNPTPRKRIGFKTDDL</sequence>
<gene>
    <name evidence="2" type="ORF">EPL05_21610</name>
</gene>
<organism evidence="2 3">
    <name type="scientific">Mucilaginibacter gilvus</name>
    <dbReference type="NCBI Taxonomy" id="2305909"/>
    <lineage>
        <taxon>Bacteria</taxon>
        <taxon>Pseudomonadati</taxon>
        <taxon>Bacteroidota</taxon>
        <taxon>Sphingobacteriia</taxon>
        <taxon>Sphingobacteriales</taxon>
        <taxon>Sphingobacteriaceae</taxon>
        <taxon>Mucilaginibacter</taxon>
    </lineage>
</organism>
<dbReference type="Proteomes" id="UP000286701">
    <property type="component" value="Unassembled WGS sequence"/>
</dbReference>
<proteinExistence type="predicted"/>
<comment type="caution">
    <text evidence="2">The sequence shown here is derived from an EMBL/GenBank/DDBJ whole genome shotgun (WGS) entry which is preliminary data.</text>
</comment>
<evidence type="ECO:0000259" key="1">
    <source>
        <dbReference type="Pfam" id="PF10543"/>
    </source>
</evidence>
<dbReference type="Pfam" id="PF10543">
    <property type="entry name" value="ORF6N"/>
    <property type="match status" value="1"/>
</dbReference>
<dbReference type="EMBL" id="SBIW01000012">
    <property type="protein sequence ID" value="RWY48172.1"/>
    <property type="molecule type" value="Genomic_DNA"/>
</dbReference>
<dbReference type="OrthoDB" id="9816206at2"/>
<feature type="domain" description="KilA-N DNA-binding" evidence="1">
    <location>
        <begin position="14"/>
        <end position="98"/>
    </location>
</feature>
<dbReference type="InterPro" id="IPR018873">
    <property type="entry name" value="KilA-N_DNA-bd_domain"/>
</dbReference>
<protein>
    <submittedName>
        <fullName evidence="2">ORF6N domain-containing protein</fullName>
    </submittedName>
</protein>
<dbReference type="AlphaFoldDB" id="A0A3S3YQM7"/>
<evidence type="ECO:0000313" key="2">
    <source>
        <dbReference type="EMBL" id="RWY48172.1"/>
    </source>
</evidence>
<evidence type="ECO:0000313" key="3">
    <source>
        <dbReference type="Proteomes" id="UP000286701"/>
    </source>
</evidence>